<dbReference type="RefSeq" id="WP_344263227.1">
    <property type="nucleotide sequence ID" value="NZ_BAAAMR010000010.1"/>
</dbReference>
<name>A0ABN2YGE1_9ACTN</name>
<evidence type="ECO:0000313" key="2">
    <source>
        <dbReference type="EMBL" id="GAA2127010.1"/>
    </source>
</evidence>
<evidence type="ECO:0000313" key="3">
    <source>
        <dbReference type="Proteomes" id="UP001501020"/>
    </source>
</evidence>
<feature type="signal peptide" evidence="1">
    <location>
        <begin position="1"/>
        <end position="21"/>
    </location>
</feature>
<evidence type="ECO:0000256" key="1">
    <source>
        <dbReference type="SAM" id="SignalP"/>
    </source>
</evidence>
<dbReference type="PROSITE" id="PS51257">
    <property type="entry name" value="PROKAR_LIPOPROTEIN"/>
    <property type="match status" value="1"/>
</dbReference>
<keyword evidence="1" id="KW-0732">Signal</keyword>
<organism evidence="2 3">
    <name type="scientific">Actinomadura napierensis</name>
    <dbReference type="NCBI Taxonomy" id="267854"/>
    <lineage>
        <taxon>Bacteria</taxon>
        <taxon>Bacillati</taxon>
        <taxon>Actinomycetota</taxon>
        <taxon>Actinomycetes</taxon>
        <taxon>Streptosporangiales</taxon>
        <taxon>Thermomonosporaceae</taxon>
        <taxon>Actinomadura</taxon>
    </lineage>
</organism>
<dbReference type="EMBL" id="BAAAMR010000010">
    <property type="protein sequence ID" value="GAA2127010.1"/>
    <property type="molecule type" value="Genomic_DNA"/>
</dbReference>
<protein>
    <recommendedName>
        <fullName evidence="4">Histidine phosphatase family protein</fullName>
    </recommendedName>
</protein>
<gene>
    <name evidence="2" type="ORF">GCM10009727_16490</name>
</gene>
<accession>A0ABN2YGE1</accession>
<keyword evidence="3" id="KW-1185">Reference proteome</keyword>
<proteinExistence type="predicted"/>
<dbReference type="Proteomes" id="UP001501020">
    <property type="component" value="Unassembled WGS sequence"/>
</dbReference>
<evidence type="ECO:0008006" key="4">
    <source>
        <dbReference type="Google" id="ProtNLM"/>
    </source>
</evidence>
<feature type="chain" id="PRO_5045043225" description="Histidine phosphatase family protein" evidence="1">
    <location>
        <begin position="22"/>
        <end position="169"/>
    </location>
</feature>
<sequence length="169" mass="17664">MFGRVLVVLACLALAASLAGCGNTESRSRSTIGATASARPCRNLAAARKILVIRHAPAGSNVRFDFPSTVKINDPALVEELSALVCRLPAAGRGPYSCPADMDITYAIRFARDGRTSLDVVVQATGCQFVTGASEPRSAVTTPTFWTALGSAMGIQRATVATFHGTPHT</sequence>
<reference evidence="2 3" key="1">
    <citation type="journal article" date="2019" name="Int. J. Syst. Evol. Microbiol.">
        <title>The Global Catalogue of Microorganisms (GCM) 10K type strain sequencing project: providing services to taxonomists for standard genome sequencing and annotation.</title>
        <authorList>
            <consortium name="The Broad Institute Genomics Platform"/>
            <consortium name="The Broad Institute Genome Sequencing Center for Infectious Disease"/>
            <person name="Wu L."/>
            <person name="Ma J."/>
        </authorList>
    </citation>
    <scope>NUCLEOTIDE SEQUENCE [LARGE SCALE GENOMIC DNA]</scope>
    <source>
        <strain evidence="2 3">JCM 13850</strain>
    </source>
</reference>
<comment type="caution">
    <text evidence="2">The sequence shown here is derived from an EMBL/GenBank/DDBJ whole genome shotgun (WGS) entry which is preliminary data.</text>
</comment>